<comment type="caution">
    <text evidence="1">The sequence shown here is derived from an EMBL/GenBank/DDBJ whole genome shotgun (WGS) entry which is preliminary data.</text>
</comment>
<evidence type="ECO:0000313" key="2">
    <source>
        <dbReference type="Proteomes" id="UP000434582"/>
    </source>
</evidence>
<dbReference type="GO" id="GO:0006402">
    <property type="term" value="P:mRNA catabolic process"/>
    <property type="evidence" value="ECO:0007669"/>
    <property type="project" value="TreeGrafter"/>
</dbReference>
<dbReference type="RefSeq" id="WP_153344848.1">
    <property type="nucleotide sequence ID" value="NZ_WIVE01000041.1"/>
</dbReference>
<dbReference type="InterPro" id="IPR003477">
    <property type="entry name" value="PemK-like"/>
</dbReference>
<dbReference type="OrthoDB" id="3196747at2"/>
<name>A0A7X2D3H3_9PROT</name>
<proteinExistence type="predicted"/>
<keyword evidence="2" id="KW-1185">Reference proteome</keyword>
<organism evidence="1 2">
    <name type="scientific">Roseospira navarrensis</name>
    <dbReference type="NCBI Taxonomy" id="140058"/>
    <lineage>
        <taxon>Bacteria</taxon>
        <taxon>Pseudomonadati</taxon>
        <taxon>Pseudomonadota</taxon>
        <taxon>Alphaproteobacteria</taxon>
        <taxon>Rhodospirillales</taxon>
        <taxon>Rhodospirillaceae</taxon>
        <taxon>Roseospira</taxon>
    </lineage>
</organism>
<dbReference type="Pfam" id="PF02452">
    <property type="entry name" value="PemK_toxin"/>
    <property type="match status" value="1"/>
</dbReference>
<dbReference type="AlphaFoldDB" id="A0A7X2D3H3"/>
<dbReference type="EMBL" id="WIVE01000041">
    <property type="protein sequence ID" value="MQX37404.1"/>
    <property type="molecule type" value="Genomic_DNA"/>
</dbReference>
<dbReference type="PANTHER" id="PTHR33988:SF1">
    <property type="entry name" value="ENDORIBONUCLEASE MAZF7-RELATED"/>
    <property type="match status" value="1"/>
</dbReference>
<dbReference type="Proteomes" id="UP000434582">
    <property type="component" value="Unassembled WGS sequence"/>
</dbReference>
<gene>
    <name evidence="1" type="ORF">GHC57_12835</name>
</gene>
<accession>A0A7X2D3H3</accession>
<dbReference type="Gene3D" id="2.30.30.110">
    <property type="match status" value="1"/>
</dbReference>
<protein>
    <submittedName>
        <fullName evidence="1">Type II toxin-antitoxin system PemK/MazF family toxin</fullName>
    </submittedName>
</protein>
<dbReference type="GO" id="GO:0003677">
    <property type="term" value="F:DNA binding"/>
    <property type="evidence" value="ECO:0007669"/>
    <property type="project" value="InterPro"/>
</dbReference>
<sequence>MRRGDLVTVAIPGDFGKPRPALVVQADQFVNTSTVTVVLISGTRIDAPLLRLDVEPTVSNGLRKPSQVMVDKIMTLKRDKVGAVIGRADDATMTAVSRAFVLVLFLGLA</sequence>
<dbReference type="GO" id="GO:0004521">
    <property type="term" value="F:RNA endonuclease activity"/>
    <property type="evidence" value="ECO:0007669"/>
    <property type="project" value="TreeGrafter"/>
</dbReference>
<evidence type="ECO:0000313" key="1">
    <source>
        <dbReference type="EMBL" id="MQX37404.1"/>
    </source>
</evidence>
<reference evidence="1 2" key="1">
    <citation type="submission" date="2019-10" db="EMBL/GenBank/DDBJ databases">
        <title>Draft whole-genome sequence of the purple nonsulfur photosynthetic bacterium Roseospira navarrensis DSM 15114.</title>
        <authorList>
            <person name="Kyndt J.A."/>
            <person name="Meyer T.E."/>
        </authorList>
    </citation>
    <scope>NUCLEOTIDE SEQUENCE [LARGE SCALE GENOMIC DNA]</scope>
    <source>
        <strain evidence="1 2">DSM 15114</strain>
    </source>
</reference>
<dbReference type="PANTHER" id="PTHR33988">
    <property type="entry name" value="ENDORIBONUCLEASE MAZF-RELATED"/>
    <property type="match status" value="1"/>
</dbReference>
<dbReference type="GO" id="GO:0016075">
    <property type="term" value="P:rRNA catabolic process"/>
    <property type="evidence" value="ECO:0007669"/>
    <property type="project" value="TreeGrafter"/>
</dbReference>
<dbReference type="InterPro" id="IPR011067">
    <property type="entry name" value="Plasmid_toxin/cell-grow_inhib"/>
</dbReference>
<dbReference type="SUPFAM" id="SSF50118">
    <property type="entry name" value="Cell growth inhibitor/plasmid maintenance toxic component"/>
    <property type="match status" value="1"/>
</dbReference>